<dbReference type="GO" id="GO:0005576">
    <property type="term" value="C:extracellular region"/>
    <property type="evidence" value="ECO:0007669"/>
    <property type="project" value="UniProtKB-SubCell"/>
</dbReference>
<accession>A0AAP3MC22</accession>
<feature type="signal peptide" evidence="4">
    <location>
        <begin position="1"/>
        <end position="23"/>
    </location>
</feature>
<keyword evidence="3 4" id="KW-0732">Signal</keyword>
<dbReference type="PROSITE" id="PS51326">
    <property type="entry name" value="AVIDIN_2"/>
    <property type="match status" value="1"/>
</dbReference>
<dbReference type="SUPFAM" id="SSF50876">
    <property type="entry name" value="Avidin/streptavidin"/>
    <property type="match status" value="1"/>
</dbReference>
<dbReference type="InterPro" id="IPR005468">
    <property type="entry name" value="Avidin/str"/>
</dbReference>
<dbReference type="Gene3D" id="2.40.128.30">
    <property type="entry name" value="Avidin-like"/>
    <property type="match status" value="1"/>
</dbReference>
<keyword evidence="2" id="KW-0964">Secreted</keyword>
<gene>
    <name evidence="5" type="ORF">O6C86_11735</name>
</gene>
<dbReference type="EMBL" id="JAPXIC010000080">
    <property type="protein sequence ID" value="MCZ4719878.1"/>
    <property type="molecule type" value="Genomic_DNA"/>
</dbReference>
<dbReference type="AlphaFoldDB" id="A0AAP3MC22"/>
<comment type="subcellular location">
    <subcellularLocation>
        <location evidence="1">Secreted</location>
    </subcellularLocation>
</comment>
<evidence type="ECO:0000256" key="2">
    <source>
        <dbReference type="ARBA" id="ARBA00022525"/>
    </source>
</evidence>
<evidence type="ECO:0000313" key="5">
    <source>
        <dbReference type="EMBL" id="MCZ4719878.1"/>
    </source>
</evidence>
<dbReference type="RefSeq" id="WP_061722646.1">
    <property type="nucleotide sequence ID" value="NZ_CP114576.1"/>
</dbReference>
<dbReference type="GO" id="GO:0009374">
    <property type="term" value="F:biotin binding"/>
    <property type="evidence" value="ECO:0007669"/>
    <property type="project" value="InterPro"/>
</dbReference>
<dbReference type="InterPro" id="IPR036896">
    <property type="entry name" value="Avidin-like_sf"/>
</dbReference>
<dbReference type="Pfam" id="PF01382">
    <property type="entry name" value="Avidin"/>
    <property type="match status" value="1"/>
</dbReference>
<proteinExistence type="predicted"/>
<evidence type="ECO:0000256" key="3">
    <source>
        <dbReference type="ARBA" id="ARBA00022729"/>
    </source>
</evidence>
<dbReference type="Proteomes" id="UP001071279">
    <property type="component" value="Unassembled WGS sequence"/>
</dbReference>
<feature type="chain" id="PRO_5042989267" evidence="4">
    <location>
        <begin position="24"/>
        <end position="137"/>
    </location>
</feature>
<evidence type="ECO:0000256" key="4">
    <source>
        <dbReference type="SAM" id="SignalP"/>
    </source>
</evidence>
<sequence length="137" mass="14818">MKLNIKTCAIMMSLSLANHMAFAEQNTITYKNMRGSILELHFSKQDTLSGTFTTAVASKECQNVIGTKRPIIGYIDGTAITFSINYPTCGSVVTLTGHINPNKDTIDTIAVIAHQASTFTGGPGSQFITHDTFIKKS</sequence>
<evidence type="ECO:0000256" key="1">
    <source>
        <dbReference type="ARBA" id="ARBA00004613"/>
    </source>
</evidence>
<reference evidence="5" key="1">
    <citation type="submission" date="2022-12" db="EMBL/GenBank/DDBJ databases">
        <title>Comparative genomics of Legionella pneumophila isolates from the West Bank and Germany support molecular epidemiology of Legionnaires disease.</title>
        <authorList>
            <person name="Zayed A.R."/>
            <person name="Bitar D.M."/>
            <person name="Steinert M."/>
            <person name="Lueck C."/>
            <person name="Brettar I."/>
            <person name="Hoefle M.G."/>
            <person name="Bunk B."/>
        </authorList>
    </citation>
    <scope>NUCLEOTIDE SEQUENCE</scope>
    <source>
        <strain evidence="5">H23</strain>
    </source>
</reference>
<name>A0AAP3MC22_LEGPN</name>
<organism evidence="5 6">
    <name type="scientific">Legionella pneumophila</name>
    <dbReference type="NCBI Taxonomy" id="446"/>
    <lineage>
        <taxon>Bacteria</taxon>
        <taxon>Pseudomonadati</taxon>
        <taxon>Pseudomonadota</taxon>
        <taxon>Gammaproteobacteria</taxon>
        <taxon>Legionellales</taxon>
        <taxon>Legionellaceae</taxon>
        <taxon>Legionella</taxon>
    </lineage>
</organism>
<protein>
    <submittedName>
        <fullName evidence="5">Avidin/streptavidin family protein</fullName>
    </submittedName>
</protein>
<comment type="caution">
    <text evidence="5">The sequence shown here is derived from an EMBL/GenBank/DDBJ whole genome shotgun (WGS) entry which is preliminary data.</text>
</comment>
<evidence type="ECO:0000313" key="6">
    <source>
        <dbReference type="Proteomes" id="UP001071279"/>
    </source>
</evidence>